<evidence type="ECO:0000259" key="7">
    <source>
        <dbReference type="Pfam" id="PF14322"/>
    </source>
</evidence>
<keyword evidence="4" id="KW-0472">Membrane</keyword>
<keyword evidence="3" id="KW-0732">Signal</keyword>
<dbReference type="SUPFAM" id="SSF48452">
    <property type="entry name" value="TPR-like"/>
    <property type="match status" value="1"/>
</dbReference>
<dbReference type="STRING" id="29529.SAMN04488122_2375"/>
<dbReference type="InterPro" id="IPR011990">
    <property type="entry name" value="TPR-like_helical_dom_sf"/>
</dbReference>
<accession>A0A1I0R6T1</accession>
<dbReference type="InterPro" id="IPR033985">
    <property type="entry name" value="SusD-like_N"/>
</dbReference>
<dbReference type="GO" id="GO:0009279">
    <property type="term" value="C:cell outer membrane"/>
    <property type="evidence" value="ECO:0007669"/>
    <property type="project" value="UniProtKB-SubCell"/>
</dbReference>
<protein>
    <submittedName>
        <fullName evidence="8">Starch-binding associating with outer membrane</fullName>
    </submittedName>
</protein>
<dbReference type="CDD" id="cd08977">
    <property type="entry name" value="SusD"/>
    <property type="match status" value="1"/>
</dbReference>
<proteinExistence type="inferred from homology"/>
<dbReference type="Pfam" id="PF14322">
    <property type="entry name" value="SusD-like_3"/>
    <property type="match status" value="1"/>
</dbReference>
<evidence type="ECO:0000313" key="8">
    <source>
        <dbReference type="EMBL" id="SEW36324.1"/>
    </source>
</evidence>
<dbReference type="Pfam" id="PF07980">
    <property type="entry name" value="SusD_RagB"/>
    <property type="match status" value="1"/>
</dbReference>
<reference evidence="9" key="1">
    <citation type="submission" date="2016-10" db="EMBL/GenBank/DDBJ databases">
        <authorList>
            <person name="Varghese N."/>
            <person name="Submissions S."/>
        </authorList>
    </citation>
    <scope>NUCLEOTIDE SEQUENCE [LARGE SCALE GENOMIC DNA]</scope>
    <source>
        <strain evidence="9">DSM 3695</strain>
    </source>
</reference>
<evidence type="ECO:0000313" key="9">
    <source>
        <dbReference type="Proteomes" id="UP000199310"/>
    </source>
</evidence>
<comment type="similarity">
    <text evidence="2">Belongs to the SusD family.</text>
</comment>
<organism evidence="8 9">
    <name type="scientific">Chitinophaga arvensicola</name>
    <dbReference type="NCBI Taxonomy" id="29529"/>
    <lineage>
        <taxon>Bacteria</taxon>
        <taxon>Pseudomonadati</taxon>
        <taxon>Bacteroidota</taxon>
        <taxon>Chitinophagia</taxon>
        <taxon>Chitinophagales</taxon>
        <taxon>Chitinophagaceae</taxon>
        <taxon>Chitinophaga</taxon>
    </lineage>
</organism>
<dbReference type="InterPro" id="IPR012944">
    <property type="entry name" value="SusD_RagB_dom"/>
</dbReference>
<keyword evidence="5" id="KW-0998">Cell outer membrane</keyword>
<dbReference type="Proteomes" id="UP000199310">
    <property type="component" value="Unassembled WGS sequence"/>
</dbReference>
<dbReference type="OrthoDB" id="926893at2"/>
<keyword evidence="9" id="KW-1185">Reference proteome</keyword>
<dbReference type="AlphaFoldDB" id="A0A1I0R6T1"/>
<evidence type="ECO:0000256" key="1">
    <source>
        <dbReference type="ARBA" id="ARBA00004442"/>
    </source>
</evidence>
<dbReference type="Gene3D" id="1.25.40.390">
    <property type="match status" value="1"/>
</dbReference>
<evidence type="ECO:0000256" key="4">
    <source>
        <dbReference type="ARBA" id="ARBA00023136"/>
    </source>
</evidence>
<sequence length="500" mass="57837">MLKNKIMRNIAVVGVMLLLGTGMLSCKKMLDVPSHRALTEENMWQTKNDARAGLSACYALMRAAMANENAHWVYGDLRGNDFQATKRGDLRAVVESNLNASYSTMDQWRDWRRFYTAIAQCNLTIQKLPQVTTTDYRYSQNEMRLDRAQAIYIRAFLYYYIVRIWGDVPLVTTPADGTIKTITREKWEKVLDFAANEAKSSIDGLPWKYDGKSPEQQGEYRGQGESHHISITITKGMAYTLLAHIYNWKGEYDKSLEWANNVISNQSNTGYGFVSLNDLTRLDGAFRGRIGANIFQIDMNFDHAEISATGQLEDWTLRDPYIPRRESEIYVPKDSVLKIYGEPHEQRPNFFFTKMEETYPIFFKMKQLNSSVKDPVLKMYASCIIVFRYEELYLLRAEAKARLGMKEEAQKDLNQIRTTRSLKGVNTAMDGQELLDAILLERRRELMGEGWYWYDLVHFKKIPQYTRLTQADVDKGVALWPISQDALSNNSNLTQNSFWK</sequence>
<evidence type="ECO:0000256" key="2">
    <source>
        <dbReference type="ARBA" id="ARBA00006275"/>
    </source>
</evidence>
<feature type="domain" description="SusD-like N-terminal" evidence="7">
    <location>
        <begin position="105"/>
        <end position="209"/>
    </location>
</feature>
<dbReference type="EMBL" id="FOJG01000001">
    <property type="protein sequence ID" value="SEW36324.1"/>
    <property type="molecule type" value="Genomic_DNA"/>
</dbReference>
<evidence type="ECO:0000256" key="5">
    <source>
        <dbReference type="ARBA" id="ARBA00023237"/>
    </source>
</evidence>
<evidence type="ECO:0000259" key="6">
    <source>
        <dbReference type="Pfam" id="PF07980"/>
    </source>
</evidence>
<gene>
    <name evidence="8" type="ORF">SAMN04488122_2375</name>
</gene>
<name>A0A1I0R6T1_9BACT</name>
<dbReference type="PROSITE" id="PS51257">
    <property type="entry name" value="PROKAR_LIPOPROTEIN"/>
    <property type="match status" value="1"/>
</dbReference>
<comment type="subcellular location">
    <subcellularLocation>
        <location evidence="1">Cell outer membrane</location>
    </subcellularLocation>
</comment>
<evidence type="ECO:0000256" key="3">
    <source>
        <dbReference type="ARBA" id="ARBA00022729"/>
    </source>
</evidence>
<feature type="domain" description="RagB/SusD" evidence="6">
    <location>
        <begin position="363"/>
        <end position="466"/>
    </location>
</feature>